<feature type="domain" description="Rod shape-determining protein MreC beta-barrel core" evidence="5">
    <location>
        <begin position="84"/>
        <end position="227"/>
    </location>
</feature>
<evidence type="ECO:0000256" key="4">
    <source>
        <dbReference type="ARBA" id="ARBA00032089"/>
    </source>
</evidence>
<protein>
    <recommendedName>
        <fullName evidence="2">Cell shape-determining protein MreC</fullName>
    </recommendedName>
    <alternativeName>
        <fullName evidence="4">Cell shape protein MreC</fullName>
    </alternativeName>
</protein>
<organism evidence="6 7">
    <name type="scientific">Pseudobacteriovorax antillogorgiicola</name>
    <dbReference type="NCBI Taxonomy" id="1513793"/>
    <lineage>
        <taxon>Bacteria</taxon>
        <taxon>Pseudomonadati</taxon>
        <taxon>Bdellovibrionota</taxon>
        <taxon>Oligoflexia</taxon>
        <taxon>Oligoflexales</taxon>
        <taxon>Pseudobacteriovoracaceae</taxon>
        <taxon>Pseudobacteriovorax</taxon>
    </lineage>
</organism>
<dbReference type="InterPro" id="IPR055342">
    <property type="entry name" value="MreC_beta-barrel_core"/>
</dbReference>
<dbReference type="Pfam" id="PF04085">
    <property type="entry name" value="MreC"/>
    <property type="match status" value="1"/>
</dbReference>
<dbReference type="Gene3D" id="2.40.10.340">
    <property type="entry name" value="Rod shape-determining protein MreC, domain 1"/>
    <property type="match status" value="1"/>
</dbReference>
<gene>
    <name evidence="6" type="ORF">SAMN06296036_1107</name>
</gene>
<dbReference type="AlphaFoldDB" id="A0A1Y6BWD8"/>
<name>A0A1Y6BWD8_9BACT</name>
<dbReference type="InterPro" id="IPR007221">
    <property type="entry name" value="MreC"/>
</dbReference>
<dbReference type="GO" id="GO:0005886">
    <property type="term" value="C:plasma membrane"/>
    <property type="evidence" value="ECO:0007669"/>
    <property type="project" value="TreeGrafter"/>
</dbReference>
<evidence type="ECO:0000256" key="2">
    <source>
        <dbReference type="ARBA" id="ARBA00013855"/>
    </source>
</evidence>
<dbReference type="STRING" id="1513793.SAMN06296036_1107"/>
<dbReference type="PIRSF" id="PIRSF038471">
    <property type="entry name" value="MreC"/>
    <property type="match status" value="1"/>
</dbReference>
<dbReference type="PANTHER" id="PTHR34138:SF1">
    <property type="entry name" value="CELL SHAPE-DETERMINING PROTEIN MREC"/>
    <property type="match status" value="1"/>
</dbReference>
<evidence type="ECO:0000259" key="5">
    <source>
        <dbReference type="Pfam" id="PF04085"/>
    </source>
</evidence>
<dbReference type="InterPro" id="IPR042175">
    <property type="entry name" value="Cell/Rod_MreC_2"/>
</dbReference>
<keyword evidence="3" id="KW-0133">Cell shape</keyword>
<dbReference type="PANTHER" id="PTHR34138">
    <property type="entry name" value="CELL SHAPE-DETERMINING PROTEIN MREC"/>
    <property type="match status" value="1"/>
</dbReference>
<dbReference type="GO" id="GO:0008360">
    <property type="term" value="P:regulation of cell shape"/>
    <property type="evidence" value="ECO:0007669"/>
    <property type="project" value="UniProtKB-KW"/>
</dbReference>
<dbReference type="InterPro" id="IPR042177">
    <property type="entry name" value="Cell/Rod_1"/>
</dbReference>
<evidence type="ECO:0000313" key="7">
    <source>
        <dbReference type="Proteomes" id="UP000192907"/>
    </source>
</evidence>
<accession>A0A1Y6BWD8</accession>
<evidence type="ECO:0000256" key="1">
    <source>
        <dbReference type="ARBA" id="ARBA00009369"/>
    </source>
</evidence>
<dbReference type="Proteomes" id="UP000192907">
    <property type="component" value="Unassembled WGS sequence"/>
</dbReference>
<dbReference type="Gene3D" id="2.40.10.350">
    <property type="entry name" value="Rod shape-determining protein MreC, domain 2"/>
    <property type="match status" value="1"/>
</dbReference>
<evidence type="ECO:0000313" key="6">
    <source>
        <dbReference type="EMBL" id="SMF32143.1"/>
    </source>
</evidence>
<keyword evidence="7" id="KW-1185">Reference proteome</keyword>
<evidence type="ECO:0000256" key="3">
    <source>
        <dbReference type="ARBA" id="ARBA00022960"/>
    </source>
</evidence>
<dbReference type="EMBL" id="FWZT01000010">
    <property type="protein sequence ID" value="SMF32143.1"/>
    <property type="molecule type" value="Genomic_DNA"/>
</dbReference>
<comment type="similarity">
    <text evidence="1">Belongs to the MreC family.</text>
</comment>
<proteinExistence type="inferred from homology"/>
<sequence>MLLQEVAYPFEYAWNTTTGFVSSTWRHYIALSETAKENTDLRSEINGLKTKILDYDEKVQEISRLRKLLGFVQHYDQRHLVAEVIGSSKDSAFRSLRINKGEWDGARVGMPIVTADGVVGRIIRTGQKFSDVHLLSDSNFNIDILLQRTRVRGVLQGYGSHAILTLNRRAEIRIGDTVITSGIVGGFPKGLPVGRVVKISYESDHISQSIKVEPWVDFERVEEVIVLETHDPEIQKIIESAGKDWFKRQTGNGEG</sequence>
<dbReference type="NCBIfam" id="TIGR00219">
    <property type="entry name" value="mreC"/>
    <property type="match status" value="1"/>
</dbReference>
<reference evidence="7" key="1">
    <citation type="submission" date="2017-04" db="EMBL/GenBank/DDBJ databases">
        <authorList>
            <person name="Varghese N."/>
            <person name="Submissions S."/>
        </authorList>
    </citation>
    <scope>NUCLEOTIDE SEQUENCE [LARGE SCALE GENOMIC DNA]</scope>
    <source>
        <strain evidence="7">RKEM611</strain>
    </source>
</reference>